<dbReference type="InterPro" id="IPR016543">
    <property type="entry name" value="Fis1"/>
</dbReference>
<dbReference type="GO" id="GO:0005778">
    <property type="term" value="C:peroxisomal membrane"/>
    <property type="evidence" value="ECO:0007669"/>
    <property type="project" value="TreeGrafter"/>
</dbReference>
<dbReference type="GO" id="GO:0016559">
    <property type="term" value="P:peroxisome fission"/>
    <property type="evidence" value="ECO:0007669"/>
    <property type="project" value="TreeGrafter"/>
</dbReference>
<dbReference type="AlphaFoldDB" id="A0A8J5I8K2"/>
<dbReference type="GO" id="GO:0000422">
    <property type="term" value="P:autophagy of mitochondrion"/>
    <property type="evidence" value="ECO:0007669"/>
    <property type="project" value="TreeGrafter"/>
</dbReference>
<dbReference type="GO" id="GO:0005741">
    <property type="term" value="C:mitochondrial outer membrane"/>
    <property type="evidence" value="ECO:0007669"/>
    <property type="project" value="TreeGrafter"/>
</dbReference>
<protein>
    <submittedName>
        <fullName evidence="2">Uncharacterized protein</fullName>
    </submittedName>
</protein>
<dbReference type="GO" id="GO:0000266">
    <property type="term" value="P:mitochondrial fission"/>
    <property type="evidence" value="ECO:0007669"/>
    <property type="project" value="InterPro"/>
</dbReference>
<comment type="caution">
    <text evidence="2">The sequence shown here is derived from an EMBL/GenBank/DDBJ whole genome shotgun (WGS) entry which is preliminary data.</text>
</comment>
<evidence type="ECO:0000313" key="2">
    <source>
        <dbReference type="EMBL" id="KAG6538254.1"/>
    </source>
</evidence>
<dbReference type="PANTHER" id="PTHR13247">
    <property type="entry name" value="TETRATRICOPEPTIDE REPEAT PROTEIN 11 TPR REPEAT PROTEIN 11"/>
    <property type="match status" value="1"/>
</dbReference>
<name>A0A8J5I8K2_ZINOF</name>
<gene>
    <name evidence="2" type="ORF">ZIOFF_003367</name>
</gene>
<keyword evidence="1" id="KW-0732">Signal</keyword>
<evidence type="ECO:0000256" key="1">
    <source>
        <dbReference type="SAM" id="SignalP"/>
    </source>
</evidence>
<feature type="chain" id="PRO_5035264373" evidence="1">
    <location>
        <begin position="16"/>
        <end position="89"/>
    </location>
</feature>
<sequence>MARLGILLPLGLGSAWPAMDVKIREFLDSVGSFFTGGDHIPWSDRDIIAGCEREVTESGTTETKNEGLMRLSWALVHSRHSEDVNRGTM</sequence>
<feature type="signal peptide" evidence="1">
    <location>
        <begin position="1"/>
        <end position="15"/>
    </location>
</feature>
<dbReference type="Proteomes" id="UP000734854">
    <property type="component" value="Unassembled WGS sequence"/>
</dbReference>
<reference evidence="2 3" key="1">
    <citation type="submission" date="2020-08" db="EMBL/GenBank/DDBJ databases">
        <title>Plant Genome Project.</title>
        <authorList>
            <person name="Zhang R.-G."/>
        </authorList>
    </citation>
    <scope>NUCLEOTIDE SEQUENCE [LARGE SCALE GENOMIC DNA]</scope>
    <source>
        <tissue evidence="2">Rhizome</tissue>
    </source>
</reference>
<keyword evidence="3" id="KW-1185">Reference proteome</keyword>
<accession>A0A8J5I8K2</accession>
<evidence type="ECO:0000313" key="3">
    <source>
        <dbReference type="Proteomes" id="UP000734854"/>
    </source>
</evidence>
<organism evidence="2 3">
    <name type="scientific">Zingiber officinale</name>
    <name type="common">Ginger</name>
    <name type="synonym">Amomum zingiber</name>
    <dbReference type="NCBI Taxonomy" id="94328"/>
    <lineage>
        <taxon>Eukaryota</taxon>
        <taxon>Viridiplantae</taxon>
        <taxon>Streptophyta</taxon>
        <taxon>Embryophyta</taxon>
        <taxon>Tracheophyta</taxon>
        <taxon>Spermatophyta</taxon>
        <taxon>Magnoliopsida</taxon>
        <taxon>Liliopsida</taxon>
        <taxon>Zingiberales</taxon>
        <taxon>Zingiberaceae</taxon>
        <taxon>Zingiber</taxon>
    </lineage>
</organism>
<proteinExistence type="predicted"/>
<dbReference type="PANTHER" id="PTHR13247:SF0">
    <property type="entry name" value="MITOCHONDRIAL FISSION 1 PROTEIN"/>
    <property type="match status" value="1"/>
</dbReference>
<dbReference type="EMBL" id="JACMSC010000001">
    <property type="protein sequence ID" value="KAG6538254.1"/>
    <property type="molecule type" value="Genomic_DNA"/>
</dbReference>